<feature type="region of interest" description="Disordered" evidence="1">
    <location>
        <begin position="199"/>
        <end position="243"/>
    </location>
</feature>
<keyword evidence="3" id="KW-1185">Reference proteome</keyword>
<evidence type="ECO:0000313" key="3">
    <source>
        <dbReference type="Proteomes" id="UP000886998"/>
    </source>
</evidence>
<reference evidence="2" key="1">
    <citation type="submission" date="2020-08" db="EMBL/GenBank/DDBJ databases">
        <title>Multicomponent nature underlies the extraordinary mechanical properties of spider dragline silk.</title>
        <authorList>
            <person name="Kono N."/>
            <person name="Nakamura H."/>
            <person name="Mori M."/>
            <person name="Yoshida Y."/>
            <person name="Ohtoshi R."/>
            <person name="Malay A.D."/>
            <person name="Moran D.A.P."/>
            <person name="Tomita M."/>
            <person name="Numata K."/>
            <person name="Arakawa K."/>
        </authorList>
    </citation>
    <scope>NUCLEOTIDE SEQUENCE</scope>
</reference>
<comment type="caution">
    <text evidence="2">The sequence shown here is derived from an EMBL/GenBank/DDBJ whole genome shotgun (WGS) entry which is preliminary data.</text>
</comment>
<dbReference type="AlphaFoldDB" id="A0A8X6XT63"/>
<name>A0A8X6XT63_9ARAC</name>
<evidence type="ECO:0000256" key="1">
    <source>
        <dbReference type="SAM" id="MobiDB-lite"/>
    </source>
</evidence>
<gene>
    <name evidence="2" type="ORF">TNIN_153291</name>
</gene>
<protein>
    <submittedName>
        <fullName evidence="2">Uncharacterized protein</fullName>
    </submittedName>
</protein>
<dbReference type="Proteomes" id="UP000886998">
    <property type="component" value="Unassembled WGS sequence"/>
</dbReference>
<sequence>MKRTPRRPFERVFSTLRFSWKTQYREWGLERNSTPRSTRGYRLRENRSFSLPCVSPGKHSIANGDSKERAHRDLRGDIDYKRIVCKYVVLEFSLPRVSPGKHSIANGDSEERARRDLRGDIDFERIGRIALSVKELWDEEGIRRKGAAVAPFRYFLDIQTAGRRKDRTGSTRRRILQVSALSTVDGPRGQTETEVMINRSRRGHSYSDARGEILGPSEDDPLRKHLPRMFPLTKNESQRLKED</sequence>
<evidence type="ECO:0000313" key="2">
    <source>
        <dbReference type="EMBL" id="GFY58678.1"/>
    </source>
</evidence>
<dbReference type="EMBL" id="BMAV01012207">
    <property type="protein sequence ID" value="GFY58678.1"/>
    <property type="molecule type" value="Genomic_DNA"/>
</dbReference>
<dbReference type="OrthoDB" id="10065519at2759"/>
<proteinExistence type="predicted"/>
<accession>A0A8X6XT63</accession>
<organism evidence="2 3">
    <name type="scientific">Trichonephila inaurata madagascariensis</name>
    <dbReference type="NCBI Taxonomy" id="2747483"/>
    <lineage>
        <taxon>Eukaryota</taxon>
        <taxon>Metazoa</taxon>
        <taxon>Ecdysozoa</taxon>
        <taxon>Arthropoda</taxon>
        <taxon>Chelicerata</taxon>
        <taxon>Arachnida</taxon>
        <taxon>Araneae</taxon>
        <taxon>Araneomorphae</taxon>
        <taxon>Entelegynae</taxon>
        <taxon>Araneoidea</taxon>
        <taxon>Nephilidae</taxon>
        <taxon>Trichonephila</taxon>
        <taxon>Trichonephila inaurata</taxon>
    </lineage>
</organism>